<dbReference type="GeneID" id="5981729"/>
<dbReference type="EMBL" id="CH445357">
    <property type="protein sequence ID" value="EAT77811.1"/>
    <property type="molecule type" value="Genomic_DNA"/>
</dbReference>
<proteinExistence type="predicted"/>
<dbReference type="AlphaFoldDB" id="Q0U0B2"/>
<dbReference type="RefSeq" id="XP_001804801.1">
    <property type="nucleotide sequence ID" value="XM_001804749.1"/>
</dbReference>
<organism evidence="1 2">
    <name type="scientific">Phaeosphaeria nodorum (strain SN15 / ATCC MYA-4574 / FGSC 10173)</name>
    <name type="common">Glume blotch fungus</name>
    <name type="synonym">Parastagonospora nodorum</name>
    <dbReference type="NCBI Taxonomy" id="321614"/>
    <lineage>
        <taxon>Eukaryota</taxon>
        <taxon>Fungi</taxon>
        <taxon>Dikarya</taxon>
        <taxon>Ascomycota</taxon>
        <taxon>Pezizomycotina</taxon>
        <taxon>Dothideomycetes</taxon>
        <taxon>Pleosporomycetidae</taxon>
        <taxon>Pleosporales</taxon>
        <taxon>Pleosporineae</taxon>
        <taxon>Phaeosphaeriaceae</taxon>
        <taxon>Parastagonospora</taxon>
    </lineage>
</organism>
<evidence type="ECO:0000313" key="2">
    <source>
        <dbReference type="Proteomes" id="UP000001055"/>
    </source>
</evidence>
<dbReference type="InParanoid" id="Q0U0B2"/>
<evidence type="ECO:0000313" key="1">
    <source>
        <dbReference type="EMBL" id="EAT77811.1"/>
    </source>
</evidence>
<sequence>MTQNPQVVTKNRAITQRVPEKDHTISNQEDHANPRFVARGNIDLPLTVQWPPDLFRRPSTQRRLARSARIRS</sequence>
<gene>
    <name evidence="1" type="ORF">SNOG_14619</name>
</gene>
<protein>
    <submittedName>
        <fullName evidence="1">Uncharacterized protein</fullName>
    </submittedName>
</protein>
<dbReference type="Proteomes" id="UP000001055">
    <property type="component" value="Unassembled WGS sequence"/>
</dbReference>
<accession>Q0U0B2</accession>
<name>Q0U0B2_PHANO</name>
<dbReference type="KEGG" id="pno:SNOG_14619"/>
<reference evidence="2" key="1">
    <citation type="journal article" date="2007" name="Plant Cell">
        <title>Dothideomycete-plant interactions illuminated by genome sequencing and EST analysis of the wheat pathogen Stagonospora nodorum.</title>
        <authorList>
            <person name="Hane J.K."/>
            <person name="Lowe R.G."/>
            <person name="Solomon P.S."/>
            <person name="Tan K.C."/>
            <person name="Schoch C.L."/>
            <person name="Spatafora J.W."/>
            <person name="Crous P.W."/>
            <person name="Kodira C."/>
            <person name="Birren B.W."/>
            <person name="Galagan J.E."/>
            <person name="Torriani S.F."/>
            <person name="McDonald B.A."/>
            <person name="Oliver R.P."/>
        </authorList>
    </citation>
    <scope>NUCLEOTIDE SEQUENCE [LARGE SCALE GENOMIC DNA]</scope>
    <source>
        <strain evidence="2">SN15 / ATCC MYA-4574 / FGSC 10173</strain>
    </source>
</reference>